<dbReference type="RefSeq" id="WP_119133906.1">
    <property type="nucleotide sequence ID" value="NZ_QXXQ01000002.1"/>
</dbReference>
<comment type="caution">
    <text evidence="1">The sequence shown here is derived from an EMBL/GenBank/DDBJ whole genome shotgun (WGS) entry which is preliminary data.</text>
</comment>
<dbReference type="InterPro" id="IPR021335">
    <property type="entry name" value="DUF2948"/>
</dbReference>
<dbReference type="AlphaFoldDB" id="A0A398BXV4"/>
<keyword evidence="2" id="KW-1185">Reference proteome</keyword>
<organism evidence="1 2">
    <name type="scientific">Gemmobacter lutimaris</name>
    <dbReference type="NCBI Taxonomy" id="2306023"/>
    <lineage>
        <taxon>Bacteria</taxon>
        <taxon>Pseudomonadati</taxon>
        <taxon>Pseudomonadota</taxon>
        <taxon>Alphaproteobacteria</taxon>
        <taxon>Rhodobacterales</taxon>
        <taxon>Paracoccaceae</taxon>
        <taxon>Gemmobacter</taxon>
    </lineage>
</organism>
<gene>
    <name evidence="1" type="ORF">D2N39_06425</name>
</gene>
<reference evidence="1 2" key="1">
    <citation type="submission" date="2018-09" db="EMBL/GenBank/DDBJ databases">
        <title>Gemmobacter lutimaris sp. nov., a marine bacterium isolated from tidal flat.</title>
        <authorList>
            <person name="Lee D.W."/>
            <person name="Yoo Y."/>
            <person name="Kim J.-J."/>
            <person name="Kim B.S."/>
        </authorList>
    </citation>
    <scope>NUCLEOTIDE SEQUENCE [LARGE SCALE GENOMIC DNA]</scope>
    <source>
        <strain evidence="1 2">YJ-T1-11</strain>
    </source>
</reference>
<dbReference type="Proteomes" id="UP000266649">
    <property type="component" value="Unassembled WGS sequence"/>
</dbReference>
<dbReference type="OrthoDB" id="9806367at2"/>
<sequence length="158" mass="17374">MADARFEDADEGPLWLGAADAEDLKVLASLVQDAVFPITDMTFSRSRREFAILLNRFRWEDRAAAEAAGRPYERVRAMLLVRDVQAVRSQGIDRSDRDTILSLLDVAFEAGVDGTGRLILTLAGDGAIALEVETLDVALRDVTRPYTAPSRKMPDHGA</sequence>
<accession>A0A398BXV4</accession>
<name>A0A398BXV4_9RHOB</name>
<proteinExistence type="predicted"/>
<evidence type="ECO:0000313" key="2">
    <source>
        <dbReference type="Proteomes" id="UP000266649"/>
    </source>
</evidence>
<evidence type="ECO:0000313" key="1">
    <source>
        <dbReference type="EMBL" id="RID93268.1"/>
    </source>
</evidence>
<dbReference type="Pfam" id="PF11164">
    <property type="entry name" value="DUF2948"/>
    <property type="match status" value="1"/>
</dbReference>
<protein>
    <submittedName>
        <fullName evidence="1">DUF2948 family protein</fullName>
    </submittedName>
</protein>
<dbReference type="EMBL" id="QXXQ01000002">
    <property type="protein sequence ID" value="RID93268.1"/>
    <property type="molecule type" value="Genomic_DNA"/>
</dbReference>